<dbReference type="InterPro" id="IPR020846">
    <property type="entry name" value="MFS_dom"/>
</dbReference>
<feature type="transmembrane region" description="Helical" evidence="5">
    <location>
        <begin position="156"/>
        <end position="180"/>
    </location>
</feature>
<dbReference type="InterPro" id="IPR036259">
    <property type="entry name" value="MFS_trans_sf"/>
</dbReference>
<feature type="transmembrane region" description="Helical" evidence="5">
    <location>
        <begin position="20"/>
        <end position="41"/>
    </location>
</feature>
<keyword evidence="8" id="KW-1185">Reference proteome</keyword>
<feature type="transmembrane region" description="Helical" evidence="5">
    <location>
        <begin position="396"/>
        <end position="414"/>
    </location>
</feature>
<evidence type="ECO:0000256" key="4">
    <source>
        <dbReference type="ARBA" id="ARBA00023136"/>
    </source>
</evidence>
<dbReference type="OrthoDB" id="7584869at2"/>
<feature type="transmembrane region" description="Helical" evidence="5">
    <location>
        <begin position="273"/>
        <end position="292"/>
    </location>
</feature>
<evidence type="ECO:0000256" key="3">
    <source>
        <dbReference type="ARBA" id="ARBA00022989"/>
    </source>
</evidence>
<feature type="domain" description="Major facilitator superfamily (MFS) profile" evidence="6">
    <location>
        <begin position="239"/>
        <end position="418"/>
    </location>
</feature>
<dbReference type="Pfam" id="PF07690">
    <property type="entry name" value="MFS_1"/>
    <property type="match status" value="1"/>
</dbReference>
<comment type="subcellular location">
    <subcellularLocation>
        <location evidence="1">Cell membrane</location>
        <topology evidence="1">Multi-pass membrane protein</topology>
    </subcellularLocation>
</comment>
<feature type="transmembrane region" description="Helical" evidence="5">
    <location>
        <begin position="122"/>
        <end position="144"/>
    </location>
</feature>
<dbReference type="GO" id="GO:0005886">
    <property type="term" value="C:plasma membrane"/>
    <property type="evidence" value="ECO:0007669"/>
    <property type="project" value="UniProtKB-SubCell"/>
</dbReference>
<feature type="transmembrane region" description="Helical" evidence="5">
    <location>
        <begin position="61"/>
        <end position="85"/>
    </location>
</feature>
<proteinExistence type="predicted"/>
<feature type="transmembrane region" description="Helical" evidence="5">
    <location>
        <begin position="240"/>
        <end position="261"/>
    </location>
</feature>
<feature type="transmembrane region" description="Helical" evidence="5">
    <location>
        <begin position="329"/>
        <end position="346"/>
    </location>
</feature>
<dbReference type="Gene3D" id="1.20.1250.20">
    <property type="entry name" value="MFS general substrate transporter like domains"/>
    <property type="match status" value="2"/>
</dbReference>
<protein>
    <submittedName>
        <fullName evidence="7">MFS transporter</fullName>
    </submittedName>
</protein>
<dbReference type="KEGG" id="gry:D7I44_03150"/>
<evidence type="ECO:0000259" key="6">
    <source>
        <dbReference type="PROSITE" id="PS50850"/>
    </source>
</evidence>
<reference evidence="7 8" key="1">
    <citation type="submission" date="2018-09" db="EMBL/GenBank/DDBJ databases">
        <title>Genome sequencing of strain 2DFW10M-5.</title>
        <authorList>
            <person name="Heo J."/>
            <person name="Kim S.-J."/>
            <person name="Kwon S.-W."/>
        </authorList>
    </citation>
    <scope>NUCLEOTIDE SEQUENCE [LARGE SCALE GENOMIC DNA]</scope>
    <source>
        <strain evidence="7 8">2DFW10M-5</strain>
    </source>
</reference>
<feature type="transmembrane region" description="Helical" evidence="5">
    <location>
        <begin position="186"/>
        <end position="204"/>
    </location>
</feature>
<dbReference type="PROSITE" id="PS50850">
    <property type="entry name" value="MFS"/>
    <property type="match status" value="1"/>
</dbReference>
<organism evidence="7 8">
    <name type="scientific">Gryllotalpicola protaetiae</name>
    <dbReference type="NCBI Taxonomy" id="2419771"/>
    <lineage>
        <taxon>Bacteria</taxon>
        <taxon>Bacillati</taxon>
        <taxon>Actinomycetota</taxon>
        <taxon>Actinomycetes</taxon>
        <taxon>Micrococcales</taxon>
        <taxon>Microbacteriaceae</taxon>
        <taxon>Gryllotalpicola</taxon>
    </lineage>
</organism>
<gene>
    <name evidence="7" type="ORF">D7I44_03150</name>
</gene>
<dbReference type="EMBL" id="CP032624">
    <property type="protein sequence ID" value="AYG02618.1"/>
    <property type="molecule type" value="Genomic_DNA"/>
</dbReference>
<dbReference type="PANTHER" id="PTHR23528:SF1">
    <property type="entry name" value="MAJOR FACILITATOR SUPERFAMILY (MFS) PROFILE DOMAIN-CONTAINING PROTEIN"/>
    <property type="match status" value="1"/>
</dbReference>
<dbReference type="InterPro" id="IPR011701">
    <property type="entry name" value="MFS"/>
</dbReference>
<evidence type="ECO:0000256" key="5">
    <source>
        <dbReference type="SAM" id="Phobius"/>
    </source>
</evidence>
<accession>A0A387BIV5</accession>
<dbReference type="SUPFAM" id="SSF103473">
    <property type="entry name" value="MFS general substrate transporter"/>
    <property type="match status" value="1"/>
</dbReference>
<dbReference type="GO" id="GO:0022857">
    <property type="term" value="F:transmembrane transporter activity"/>
    <property type="evidence" value="ECO:0007669"/>
    <property type="project" value="InterPro"/>
</dbReference>
<keyword evidence="4 5" id="KW-0472">Membrane</keyword>
<evidence type="ECO:0000313" key="7">
    <source>
        <dbReference type="EMBL" id="AYG02618.1"/>
    </source>
</evidence>
<feature type="transmembrane region" description="Helical" evidence="5">
    <location>
        <begin position="97"/>
        <end position="116"/>
    </location>
</feature>
<dbReference type="PANTHER" id="PTHR23528">
    <property type="match status" value="1"/>
</dbReference>
<sequence>MSATATTARTEPLTPVTGRWIALFAAAWLGVWMAQLTPIQLLLPAQIQTELRTAYWVDNVLWFGVVSGIAGLCAIVAYPLTGALSDRTASRFGRRRPWVAGGALLFAAALFALGLQTTMTGIAVFWALSLTGFCVLTAALTAMISDQVPVGQRGYVSGWMSAPQAIGIILGLALVTILGLGTLGGYGLAAAALIVLVAPFLLVVPDPRHRARGLPPLTPRRIVAELWISPKAHPDFGWTLLSRVLVNLGNALGTGLLLYFLEFGLHDRNAENDLIPLVFVYMVFVIAASLALGRVSDRLERRKLFVFVASVVQAVAALLLAAFPSMPTAYVGGALLGIGYGCFLAVDQALATQVLPDPETRGKDLGIMNIAWAIPQAFGPLLGGIVVFWLGGFTGLFVLAGLAALGGAFAVARVRSVA</sequence>
<dbReference type="RefSeq" id="WP_120788152.1">
    <property type="nucleotide sequence ID" value="NZ_CP032624.1"/>
</dbReference>
<feature type="transmembrane region" description="Helical" evidence="5">
    <location>
        <begin position="304"/>
        <end position="323"/>
    </location>
</feature>
<keyword evidence="3 5" id="KW-1133">Transmembrane helix</keyword>
<dbReference type="Proteomes" id="UP000275069">
    <property type="component" value="Chromosome"/>
</dbReference>
<dbReference type="AlphaFoldDB" id="A0A387BIV5"/>
<name>A0A387BIV5_9MICO</name>
<evidence type="ECO:0000256" key="1">
    <source>
        <dbReference type="ARBA" id="ARBA00004651"/>
    </source>
</evidence>
<evidence type="ECO:0000256" key="2">
    <source>
        <dbReference type="ARBA" id="ARBA00022692"/>
    </source>
</evidence>
<evidence type="ECO:0000313" key="8">
    <source>
        <dbReference type="Proteomes" id="UP000275069"/>
    </source>
</evidence>
<keyword evidence="2 5" id="KW-0812">Transmembrane</keyword>
<feature type="transmembrane region" description="Helical" evidence="5">
    <location>
        <begin position="367"/>
        <end position="390"/>
    </location>
</feature>